<reference evidence="1 2" key="1">
    <citation type="submission" date="2019-08" db="EMBL/GenBank/DDBJ databases">
        <authorList>
            <person name="Peeters C."/>
        </authorList>
    </citation>
    <scope>NUCLEOTIDE SEQUENCE [LARGE SCALE GENOMIC DNA]</scope>
    <source>
        <strain evidence="1 2">LMG 31119</strain>
    </source>
</reference>
<dbReference type="EMBL" id="CABPSO010000010">
    <property type="protein sequence ID" value="VVE69296.1"/>
    <property type="molecule type" value="Genomic_DNA"/>
</dbReference>
<protein>
    <submittedName>
        <fullName evidence="1">Uncharacterized protein</fullName>
    </submittedName>
</protein>
<evidence type="ECO:0000313" key="2">
    <source>
        <dbReference type="Proteomes" id="UP000361468"/>
    </source>
</evidence>
<organism evidence="1 2">
    <name type="scientific">Pandoraea pnomenusa</name>
    <dbReference type="NCBI Taxonomy" id="93220"/>
    <lineage>
        <taxon>Bacteria</taxon>
        <taxon>Pseudomonadati</taxon>
        <taxon>Pseudomonadota</taxon>
        <taxon>Betaproteobacteria</taxon>
        <taxon>Burkholderiales</taxon>
        <taxon>Burkholderiaceae</taxon>
        <taxon>Pandoraea</taxon>
    </lineage>
</organism>
<dbReference type="Proteomes" id="UP000361468">
    <property type="component" value="Unassembled WGS sequence"/>
</dbReference>
<sequence length="53" mass="5897">MAGQWAGVSSIIVTINLFDGVNEPRELFNLARPINIVFNRPSGERRANSKKIV</sequence>
<name>A0ABY6WQK8_9BURK</name>
<comment type="caution">
    <text evidence="1">The sequence shown here is derived from an EMBL/GenBank/DDBJ whole genome shotgun (WGS) entry which is preliminary data.</text>
</comment>
<gene>
    <name evidence="1" type="ORF">PPN31119_03238</name>
</gene>
<keyword evidence="2" id="KW-1185">Reference proteome</keyword>
<proteinExistence type="predicted"/>
<evidence type="ECO:0000313" key="1">
    <source>
        <dbReference type="EMBL" id="VVE69296.1"/>
    </source>
</evidence>
<accession>A0ABY6WQK8</accession>